<proteinExistence type="predicted"/>
<comment type="caution">
    <text evidence="4">The sequence shown here is derived from an EMBL/GenBank/DDBJ whole genome shotgun (WGS) entry which is preliminary data.</text>
</comment>
<dbReference type="InterPro" id="IPR044731">
    <property type="entry name" value="BDH-like"/>
</dbReference>
<name>A0A926HUA8_9FIRM</name>
<dbReference type="SUPFAM" id="SSF56796">
    <property type="entry name" value="Dehydroquinate synthase-like"/>
    <property type="match status" value="1"/>
</dbReference>
<evidence type="ECO:0000259" key="3">
    <source>
        <dbReference type="Pfam" id="PF25137"/>
    </source>
</evidence>
<dbReference type="InterPro" id="IPR056798">
    <property type="entry name" value="ADH_Fe_C"/>
</dbReference>
<feature type="domain" description="Alcohol dehydrogenase iron-type/glycerol dehydrogenase GldA" evidence="2">
    <location>
        <begin position="9"/>
        <end position="176"/>
    </location>
</feature>
<evidence type="ECO:0000259" key="2">
    <source>
        <dbReference type="Pfam" id="PF00465"/>
    </source>
</evidence>
<dbReference type="GO" id="GO:1990002">
    <property type="term" value="F:methylglyoxal reductase (NADPH) (acetol producing) activity"/>
    <property type="evidence" value="ECO:0007669"/>
    <property type="project" value="TreeGrafter"/>
</dbReference>
<dbReference type="GO" id="GO:1990362">
    <property type="term" value="F:butanol dehydrogenase (NAD+) activity"/>
    <property type="evidence" value="ECO:0007669"/>
    <property type="project" value="InterPro"/>
</dbReference>
<dbReference type="GO" id="GO:0008106">
    <property type="term" value="F:alcohol dehydrogenase (NADP+) activity"/>
    <property type="evidence" value="ECO:0007669"/>
    <property type="project" value="TreeGrafter"/>
</dbReference>
<dbReference type="EMBL" id="JACRSP010000003">
    <property type="protein sequence ID" value="MBC8536719.1"/>
    <property type="molecule type" value="Genomic_DNA"/>
</dbReference>
<reference evidence="4" key="1">
    <citation type="submission" date="2020-08" db="EMBL/GenBank/DDBJ databases">
        <title>Genome public.</title>
        <authorList>
            <person name="Liu C."/>
            <person name="Sun Q."/>
        </authorList>
    </citation>
    <scope>NUCLEOTIDE SEQUENCE</scope>
    <source>
        <strain evidence="4">BX7</strain>
    </source>
</reference>
<feature type="domain" description="Fe-containing alcohol dehydrogenase-like C-terminal" evidence="3">
    <location>
        <begin position="188"/>
        <end position="392"/>
    </location>
</feature>
<evidence type="ECO:0000313" key="4">
    <source>
        <dbReference type="EMBL" id="MBC8536719.1"/>
    </source>
</evidence>
<evidence type="ECO:0000256" key="1">
    <source>
        <dbReference type="ARBA" id="ARBA00023002"/>
    </source>
</evidence>
<keyword evidence="5" id="KW-1185">Reference proteome</keyword>
<accession>A0A926HUA8</accession>
<protein>
    <submittedName>
        <fullName evidence="4">Iron-containing alcohol dehydrogenase</fullName>
    </submittedName>
</protein>
<dbReference type="PANTHER" id="PTHR43633">
    <property type="entry name" value="ALCOHOL DEHYDROGENASE YQHD"/>
    <property type="match status" value="1"/>
</dbReference>
<dbReference type="InterPro" id="IPR001670">
    <property type="entry name" value="ADH_Fe/GldA"/>
</dbReference>
<dbReference type="GO" id="GO:0046872">
    <property type="term" value="F:metal ion binding"/>
    <property type="evidence" value="ECO:0007669"/>
    <property type="project" value="InterPro"/>
</dbReference>
<dbReference type="RefSeq" id="WP_249300554.1">
    <property type="nucleotide sequence ID" value="NZ_JACRSP010000003.1"/>
</dbReference>
<keyword evidence="1" id="KW-0560">Oxidoreductase</keyword>
<dbReference type="Proteomes" id="UP000620366">
    <property type="component" value="Unassembled WGS sequence"/>
</dbReference>
<dbReference type="GO" id="GO:0005829">
    <property type="term" value="C:cytosol"/>
    <property type="evidence" value="ECO:0007669"/>
    <property type="project" value="TreeGrafter"/>
</dbReference>
<dbReference type="PANTHER" id="PTHR43633:SF1">
    <property type="entry name" value="ALCOHOL DEHYDROGENASE YQHD"/>
    <property type="match status" value="1"/>
</dbReference>
<dbReference type="Gene3D" id="1.20.1090.10">
    <property type="entry name" value="Dehydroquinate synthase-like - alpha domain"/>
    <property type="match status" value="1"/>
</dbReference>
<sequence>MQDFMFCAPTQIFFGKTALDKLAGGVKKYGNRVLMVYGGGSIKRFGLYDKVVKIFQDNDISFMELSGVEPNPKMGLVREGIKLCRDNNLDVVLAVGGGSAIDTAKAVAAGVHYDGDIAELVGQEYFGKILPILTILTMSGSGSEMTTSTVLNNEATGVKAGFHGPDVRPRISYLNPEFTYTAPKRQIAAGVADGMSHVFESYFSNEKGAYLQARFSEAILKTLFQYGETAVKDPENYEARANVMLANTWACNGVVVKGNYVMWATHIMEHPLSAVYPNLTHGEGLACLTPPWMRWTLDEERAYRYVDFGVNVLGIDRNLPDMEIANKAIDITEDYFFNKLGMPRRLRDLGVEESRLPELAQLTMNRLNDKAISIMYKPMHYDDCLEIFKAAF</sequence>
<gene>
    <name evidence="4" type="ORF">H8695_08480</name>
</gene>
<dbReference type="FunFam" id="3.40.50.1970:FF:000003">
    <property type="entry name" value="Alcohol dehydrogenase, iron-containing"/>
    <property type="match status" value="1"/>
</dbReference>
<dbReference type="Pfam" id="PF25137">
    <property type="entry name" value="ADH_Fe_C"/>
    <property type="match status" value="1"/>
</dbReference>
<evidence type="ECO:0000313" key="5">
    <source>
        <dbReference type="Proteomes" id="UP000620366"/>
    </source>
</evidence>
<dbReference type="AlphaFoldDB" id="A0A926HUA8"/>
<organism evidence="4 5">
    <name type="scientific">Feifania hominis</name>
    <dbReference type="NCBI Taxonomy" id="2763660"/>
    <lineage>
        <taxon>Bacteria</taxon>
        <taxon>Bacillati</taxon>
        <taxon>Bacillota</taxon>
        <taxon>Clostridia</taxon>
        <taxon>Eubacteriales</taxon>
        <taxon>Feifaniaceae</taxon>
        <taxon>Feifania</taxon>
    </lineage>
</organism>
<dbReference type="Gene3D" id="3.40.50.1970">
    <property type="match status" value="1"/>
</dbReference>
<dbReference type="Pfam" id="PF00465">
    <property type="entry name" value="Fe-ADH"/>
    <property type="match status" value="1"/>
</dbReference>
<dbReference type="CDD" id="cd08187">
    <property type="entry name" value="BDH"/>
    <property type="match status" value="1"/>
</dbReference>